<sequence>MPIPETTGAFAIVPHNDLSGAIPFWERLGFARTGGDSAYIIMTGWGCEVHLTQAGAGPWRGPEKHNPFGVFIRTPDVDAIAVLVDDLVVRPGGVLRHREWGLYEVGICGPDGMLVRIGWPSRLMQGPAAAGSNPG</sequence>
<protein>
    <recommendedName>
        <fullName evidence="2">Glyoxalase</fullName>
    </recommendedName>
</protein>
<dbReference type="SUPFAM" id="SSF54593">
    <property type="entry name" value="Glyoxalase/Bleomycin resistance protein/Dihydroxybiphenyl dioxygenase"/>
    <property type="match status" value="1"/>
</dbReference>
<dbReference type="AlphaFoldDB" id="A0A160TJA0"/>
<organism evidence="1">
    <name type="scientific">hydrothermal vent metagenome</name>
    <dbReference type="NCBI Taxonomy" id="652676"/>
    <lineage>
        <taxon>unclassified sequences</taxon>
        <taxon>metagenomes</taxon>
        <taxon>ecological metagenomes</taxon>
    </lineage>
</organism>
<evidence type="ECO:0008006" key="2">
    <source>
        <dbReference type="Google" id="ProtNLM"/>
    </source>
</evidence>
<accession>A0A160TJA0</accession>
<name>A0A160TJA0_9ZZZZ</name>
<dbReference type="Gene3D" id="3.10.180.10">
    <property type="entry name" value="2,3-Dihydroxybiphenyl 1,2-Dioxygenase, domain 1"/>
    <property type="match status" value="1"/>
</dbReference>
<evidence type="ECO:0000313" key="1">
    <source>
        <dbReference type="EMBL" id="CUS45150.1"/>
    </source>
</evidence>
<dbReference type="EMBL" id="CZQE01000215">
    <property type="protein sequence ID" value="CUS45150.1"/>
    <property type="molecule type" value="Genomic_DNA"/>
</dbReference>
<dbReference type="InterPro" id="IPR029068">
    <property type="entry name" value="Glyas_Bleomycin-R_OHBP_Dase"/>
</dbReference>
<proteinExistence type="predicted"/>
<gene>
    <name evidence="1" type="ORF">MGWOODY_Smn179</name>
</gene>
<reference evidence="1" key="1">
    <citation type="submission" date="2015-10" db="EMBL/GenBank/DDBJ databases">
        <authorList>
            <person name="Gilbert D.G."/>
        </authorList>
    </citation>
    <scope>NUCLEOTIDE SEQUENCE</scope>
</reference>